<evidence type="ECO:0000313" key="2">
    <source>
        <dbReference type="Proteomes" id="UP001159428"/>
    </source>
</evidence>
<keyword evidence="2" id="KW-1185">Reference proteome</keyword>
<protein>
    <submittedName>
        <fullName evidence="1">Uncharacterized protein</fullName>
    </submittedName>
</protein>
<name>A0AAU9VM79_9CNID</name>
<reference evidence="1 2" key="1">
    <citation type="submission" date="2022-05" db="EMBL/GenBank/DDBJ databases">
        <authorList>
            <consortium name="Genoscope - CEA"/>
            <person name="William W."/>
        </authorList>
    </citation>
    <scope>NUCLEOTIDE SEQUENCE [LARGE SCALE GENOMIC DNA]</scope>
</reference>
<proteinExistence type="predicted"/>
<sequence length="333" mass="39307">MYRFKSCFPENYDLLQVGKDKALDKRVELFNRRKWGDKSMKKVQQIACLSRRCFAQVQRMAENPARCCRSHRITSYTFMFLKASTPEEEAYDLLEKVADGEKTIANLNKEASTSKQLNRQEGVQEEHAELPYLICKTKKLKINSNLDYETKTTCELHRTLHTSSIIEQSPASIRKKKFIRTCEILPIENRRKRDVRRFSVTTNYFEIISVFYSRVAAWKNFLPFHRENHTVVSLKKPMTMEHIPVEHVSNIFSDAAIYLSFHSQVLLLHSLLQEQVKRAQKFLRLRYCYFRTLDEIIVITVHGFSFSTRDSEEDSSFRKIPNWWRKIGFPAAK</sequence>
<organism evidence="1 2">
    <name type="scientific">Pocillopora meandrina</name>
    <dbReference type="NCBI Taxonomy" id="46732"/>
    <lineage>
        <taxon>Eukaryota</taxon>
        <taxon>Metazoa</taxon>
        <taxon>Cnidaria</taxon>
        <taxon>Anthozoa</taxon>
        <taxon>Hexacorallia</taxon>
        <taxon>Scleractinia</taxon>
        <taxon>Astrocoeniina</taxon>
        <taxon>Pocilloporidae</taxon>
        <taxon>Pocillopora</taxon>
    </lineage>
</organism>
<dbReference type="EMBL" id="CALNXJ010000002">
    <property type="protein sequence ID" value="CAH3033952.1"/>
    <property type="molecule type" value="Genomic_DNA"/>
</dbReference>
<accession>A0AAU9VM79</accession>
<dbReference type="Proteomes" id="UP001159428">
    <property type="component" value="Unassembled WGS sequence"/>
</dbReference>
<dbReference type="AlphaFoldDB" id="A0AAU9VM79"/>
<comment type="caution">
    <text evidence="1">The sequence shown here is derived from an EMBL/GenBank/DDBJ whole genome shotgun (WGS) entry which is preliminary data.</text>
</comment>
<evidence type="ECO:0000313" key="1">
    <source>
        <dbReference type="EMBL" id="CAH3033952.1"/>
    </source>
</evidence>
<gene>
    <name evidence="1" type="ORF">PMEA_00010400</name>
</gene>